<keyword evidence="2" id="KW-1003">Cell membrane</keyword>
<dbReference type="InterPro" id="IPR025857">
    <property type="entry name" value="MacB_PCD"/>
</dbReference>
<gene>
    <name evidence="10" type="ORF">HDF09_002165</name>
</gene>
<keyword evidence="3 7" id="KW-0812">Transmembrane</keyword>
<dbReference type="GO" id="GO:0022857">
    <property type="term" value="F:transmembrane transporter activity"/>
    <property type="evidence" value="ECO:0007669"/>
    <property type="project" value="TreeGrafter"/>
</dbReference>
<evidence type="ECO:0000259" key="8">
    <source>
        <dbReference type="Pfam" id="PF02687"/>
    </source>
</evidence>
<keyword evidence="11" id="KW-1185">Reference proteome</keyword>
<feature type="domain" description="ABC3 transporter permease C-terminal" evidence="8">
    <location>
        <begin position="242"/>
        <end position="356"/>
    </location>
</feature>
<evidence type="ECO:0000313" key="11">
    <source>
        <dbReference type="Proteomes" id="UP000568106"/>
    </source>
</evidence>
<dbReference type="AlphaFoldDB" id="A0A7W8IJD2"/>
<evidence type="ECO:0000256" key="1">
    <source>
        <dbReference type="ARBA" id="ARBA00004651"/>
    </source>
</evidence>
<organism evidence="10 11">
    <name type="scientific">Tunturiibacter empetritectus</name>
    <dbReference type="NCBI Taxonomy" id="3069691"/>
    <lineage>
        <taxon>Bacteria</taxon>
        <taxon>Pseudomonadati</taxon>
        <taxon>Acidobacteriota</taxon>
        <taxon>Terriglobia</taxon>
        <taxon>Terriglobales</taxon>
        <taxon>Acidobacteriaceae</taxon>
        <taxon>Tunturiibacter</taxon>
    </lineage>
</organism>
<evidence type="ECO:0000256" key="2">
    <source>
        <dbReference type="ARBA" id="ARBA00022475"/>
    </source>
</evidence>
<reference evidence="10" key="1">
    <citation type="submission" date="2020-08" db="EMBL/GenBank/DDBJ databases">
        <title>Genomic Encyclopedia of Type Strains, Phase IV (KMG-V): Genome sequencing to study the core and pangenomes of soil and plant-associated prokaryotes.</title>
        <authorList>
            <person name="Whitman W."/>
        </authorList>
    </citation>
    <scope>NUCLEOTIDE SEQUENCE [LARGE SCALE GENOMIC DNA]</scope>
    <source>
        <strain evidence="10">M8UP27</strain>
    </source>
</reference>
<evidence type="ECO:0000256" key="6">
    <source>
        <dbReference type="ARBA" id="ARBA00038076"/>
    </source>
</evidence>
<dbReference type="Pfam" id="PF02687">
    <property type="entry name" value="FtsX"/>
    <property type="match status" value="1"/>
</dbReference>
<evidence type="ECO:0000259" key="9">
    <source>
        <dbReference type="Pfam" id="PF12704"/>
    </source>
</evidence>
<dbReference type="InterPro" id="IPR003838">
    <property type="entry name" value="ABC3_permease_C"/>
</dbReference>
<evidence type="ECO:0000256" key="4">
    <source>
        <dbReference type="ARBA" id="ARBA00022989"/>
    </source>
</evidence>
<dbReference type="Proteomes" id="UP000568106">
    <property type="component" value="Unassembled WGS sequence"/>
</dbReference>
<feature type="domain" description="MacB-like periplasmic core" evidence="9">
    <location>
        <begin position="17"/>
        <end position="210"/>
    </location>
</feature>
<feature type="transmembrane region" description="Helical" evidence="7">
    <location>
        <begin position="282"/>
        <end position="307"/>
    </location>
</feature>
<feature type="transmembrane region" description="Helical" evidence="7">
    <location>
        <begin position="21"/>
        <end position="42"/>
    </location>
</feature>
<evidence type="ECO:0000256" key="5">
    <source>
        <dbReference type="ARBA" id="ARBA00023136"/>
    </source>
</evidence>
<dbReference type="PANTHER" id="PTHR30572:SF4">
    <property type="entry name" value="ABC TRANSPORTER PERMEASE YTRF"/>
    <property type="match status" value="1"/>
</dbReference>
<keyword evidence="5 7" id="KW-0472">Membrane</keyword>
<evidence type="ECO:0000313" key="10">
    <source>
        <dbReference type="EMBL" id="MBB5317496.1"/>
    </source>
</evidence>
<comment type="subcellular location">
    <subcellularLocation>
        <location evidence="1">Cell membrane</location>
        <topology evidence="1">Multi-pass membrane protein</topology>
    </subcellularLocation>
</comment>
<sequence length="364" mass="39390">MLNKLIFANLGHRPVRTLLSVLAIAVEVTMILTLVGVSHGTLDQSAQRARGVGADIWFRPPGSSAIGLSSAPMSDKIPALLMKEPHVTFAMGTMVQPLSGFDAMTGLDLDDFRRLNGGFHYLKGGPLVNDNDVVVDEYYAQQKQLHVGDTLNLVNHDWKLVGIFESGKLSRICVKLQMLQTLTGNPGHLSQIFLKVDDPKNAQAVVDALRVKYHGYQIYTMEEFTSMLSISNVGMLKSFIGVVIGVAVIVGFIVVFMAMYTAVLERTREIGILKAVGGSSGLILNILFRETLLLALLGSVVGILLTYGTQWLMKHAVPASLVQETVYSWWPIATGIAVVGALLGAIVPGAKAVKQDVTEALSYE</sequence>
<keyword evidence="4 7" id="KW-1133">Transmembrane helix</keyword>
<comment type="similarity">
    <text evidence="6">Belongs to the ABC-4 integral membrane protein family.</text>
</comment>
<dbReference type="InterPro" id="IPR050250">
    <property type="entry name" value="Macrolide_Exporter_MacB"/>
</dbReference>
<feature type="transmembrane region" description="Helical" evidence="7">
    <location>
        <begin position="327"/>
        <end position="347"/>
    </location>
</feature>
<evidence type="ECO:0000256" key="3">
    <source>
        <dbReference type="ARBA" id="ARBA00022692"/>
    </source>
</evidence>
<dbReference type="GO" id="GO:0005886">
    <property type="term" value="C:plasma membrane"/>
    <property type="evidence" value="ECO:0007669"/>
    <property type="project" value="UniProtKB-SubCell"/>
</dbReference>
<name>A0A7W8IJD2_9BACT</name>
<dbReference type="Pfam" id="PF12704">
    <property type="entry name" value="MacB_PCD"/>
    <property type="match status" value="1"/>
</dbReference>
<dbReference type="EMBL" id="JACHDY010000002">
    <property type="protein sequence ID" value="MBB5317496.1"/>
    <property type="molecule type" value="Genomic_DNA"/>
</dbReference>
<evidence type="ECO:0000256" key="7">
    <source>
        <dbReference type="SAM" id="Phobius"/>
    </source>
</evidence>
<comment type="caution">
    <text evidence="10">The sequence shown here is derived from an EMBL/GenBank/DDBJ whole genome shotgun (WGS) entry which is preliminary data.</text>
</comment>
<protein>
    <submittedName>
        <fullName evidence="10">ABC transport system permease protein</fullName>
    </submittedName>
</protein>
<dbReference type="PANTHER" id="PTHR30572">
    <property type="entry name" value="MEMBRANE COMPONENT OF TRANSPORTER-RELATED"/>
    <property type="match status" value="1"/>
</dbReference>
<proteinExistence type="inferred from homology"/>
<feature type="transmembrane region" description="Helical" evidence="7">
    <location>
        <begin position="239"/>
        <end position="261"/>
    </location>
</feature>
<accession>A0A7W8IJD2</accession>